<dbReference type="Proteomes" id="UP001595444">
    <property type="component" value="Unassembled WGS sequence"/>
</dbReference>
<feature type="domain" description="VTT" evidence="7">
    <location>
        <begin position="68"/>
        <end position="181"/>
    </location>
</feature>
<keyword evidence="4 6" id="KW-1133">Transmembrane helix</keyword>
<protein>
    <recommendedName>
        <fullName evidence="6">TVP38/TMEM64 family membrane protein</fullName>
    </recommendedName>
</protein>
<evidence type="ECO:0000256" key="3">
    <source>
        <dbReference type="ARBA" id="ARBA00022692"/>
    </source>
</evidence>
<dbReference type="PANTHER" id="PTHR12677">
    <property type="entry name" value="GOLGI APPARATUS MEMBRANE PROTEIN TVP38-RELATED"/>
    <property type="match status" value="1"/>
</dbReference>
<evidence type="ECO:0000313" key="8">
    <source>
        <dbReference type="EMBL" id="MFC3051464.1"/>
    </source>
</evidence>
<keyword evidence="5 6" id="KW-0472">Membrane</keyword>
<dbReference type="Pfam" id="PF09335">
    <property type="entry name" value="VTT_dom"/>
    <property type="match status" value="1"/>
</dbReference>
<feature type="transmembrane region" description="Helical" evidence="6">
    <location>
        <begin position="87"/>
        <end position="107"/>
    </location>
</feature>
<dbReference type="PANTHER" id="PTHR12677:SF59">
    <property type="entry name" value="GOLGI APPARATUS MEMBRANE PROTEIN TVP38-RELATED"/>
    <property type="match status" value="1"/>
</dbReference>
<evidence type="ECO:0000259" key="7">
    <source>
        <dbReference type="Pfam" id="PF09335"/>
    </source>
</evidence>
<evidence type="ECO:0000256" key="2">
    <source>
        <dbReference type="ARBA" id="ARBA00022475"/>
    </source>
</evidence>
<keyword evidence="2 6" id="KW-1003">Cell membrane</keyword>
<evidence type="ECO:0000256" key="5">
    <source>
        <dbReference type="ARBA" id="ARBA00023136"/>
    </source>
</evidence>
<feature type="transmembrane region" description="Helical" evidence="6">
    <location>
        <begin position="159"/>
        <end position="180"/>
    </location>
</feature>
<keyword evidence="9" id="KW-1185">Reference proteome</keyword>
<organism evidence="8 9">
    <name type="scientific">Kordiimonas pumila</name>
    <dbReference type="NCBI Taxonomy" id="2161677"/>
    <lineage>
        <taxon>Bacteria</taxon>
        <taxon>Pseudomonadati</taxon>
        <taxon>Pseudomonadota</taxon>
        <taxon>Alphaproteobacteria</taxon>
        <taxon>Kordiimonadales</taxon>
        <taxon>Kordiimonadaceae</taxon>
        <taxon>Kordiimonas</taxon>
    </lineage>
</organism>
<name>A0ABV7D419_9PROT</name>
<dbReference type="InterPro" id="IPR015414">
    <property type="entry name" value="TMEM64"/>
</dbReference>
<keyword evidence="3 6" id="KW-0812">Transmembrane</keyword>
<comment type="caution">
    <text evidence="8">The sequence shown here is derived from an EMBL/GenBank/DDBJ whole genome shotgun (WGS) entry which is preliminary data.</text>
</comment>
<dbReference type="EMBL" id="JBHRSL010000003">
    <property type="protein sequence ID" value="MFC3051464.1"/>
    <property type="molecule type" value="Genomic_DNA"/>
</dbReference>
<comment type="subcellular location">
    <subcellularLocation>
        <location evidence="1 6">Cell membrane</location>
        <topology evidence="1 6">Multi-pass membrane protein</topology>
    </subcellularLocation>
</comment>
<evidence type="ECO:0000256" key="1">
    <source>
        <dbReference type="ARBA" id="ARBA00004651"/>
    </source>
</evidence>
<feature type="transmembrane region" description="Helical" evidence="6">
    <location>
        <begin position="200"/>
        <end position="220"/>
    </location>
</feature>
<dbReference type="InterPro" id="IPR032816">
    <property type="entry name" value="VTT_dom"/>
</dbReference>
<evidence type="ECO:0000313" key="9">
    <source>
        <dbReference type="Proteomes" id="UP001595444"/>
    </source>
</evidence>
<reference evidence="9" key="1">
    <citation type="journal article" date="2019" name="Int. J. Syst. Evol. Microbiol.">
        <title>The Global Catalogue of Microorganisms (GCM) 10K type strain sequencing project: providing services to taxonomists for standard genome sequencing and annotation.</title>
        <authorList>
            <consortium name="The Broad Institute Genomics Platform"/>
            <consortium name="The Broad Institute Genome Sequencing Center for Infectious Disease"/>
            <person name="Wu L."/>
            <person name="Ma J."/>
        </authorList>
    </citation>
    <scope>NUCLEOTIDE SEQUENCE [LARGE SCALE GENOMIC DNA]</scope>
    <source>
        <strain evidence="9">KCTC 62164</strain>
    </source>
</reference>
<comment type="similarity">
    <text evidence="6">Belongs to the TVP38/TMEM64 family.</text>
</comment>
<feature type="transmembrane region" description="Helical" evidence="6">
    <location>
        <begin position="132"/>
        <end position="152"/>
    </location>
</feature>
<gene>
    <name evidence="8" type="ORF">ACFOKA_06070</name>
</gene>
<feature type="transmembrane region" description="Helical" evidence="6">
    <location>
        <begin position="50"/>
        <end position="75"/>
    </location>
</feature>
<dbReference type="RefSeq" id="WP_194214328.1">
    <property type="nucleotide sequence ID" value="NZ_CP061205.1"/>
</dbReference>
<evidence type="ECO:0000256" key="6">
    <source>
        <dbReference type="RuleBase" id="RU366058"/>
    </source>
</evidence>
<evidence type="ECO:0000256" key="4">
    <source>
        <dbReference type="ARBA" id="ARBA00022989"/>
    </source>
</evidence>
<sequence length="232" mass="25559">MKKSILLTFALALTAIAIWFGQKGWLEISFLQSNLENLTARFDQSPTAFILMYAFVYTVMVAFFLPGLFIMNLVAGAIFGPFIGTSTAVLAATAGSIVAFLLSRYVFQEWAFARFPKQADSVDQAFRDMGGYYVFLLRLVPGLPIGLTNILLGVTSIHLITFGFATLLGTIPWTAFYVIAGVEIASIKSVDDIISTETTMLALCLIVFLAGGQMLTRKYVARRTMQKQRTCL</sequence>
<accession>A0ABV7D419</accession>
<proteinExistence type="inferred from homology"/>